<comment type="caution">
    <text evidence="15">The sequence shown here is derived from an EMBL/GenBank/DDBJ whole genome shotgun (WGS) entry which is preliminary data.</text>
</comment>
<evidence type="ECO:0000256" key="9">
    <source>
        <dbReference type="ARBA" id="ARBA00023237"/>
    </source>
</evidence>
<comment type="subcellular location">
    <subcellularLocation>
        <location evidence="1 10">Cell outer membrane</location>
        <topology evidence="1 10">Multi-pass membrane protein</topology>
    </subcellularLocation>
</comment>
<dbReference type="InterPro" id="IPR037066">
    <property type="entry name" value="Plug_dom_sf"/>
</dbReference>
<dbReference type="GO" id="GO:0015344">
    <property type="term" value="F:siderophore uptake transmembrane transporter activity"/>
    <property type="evidence" value="ECO:0007669"/>
    <property type="project" value="TreeGrafter"/>
</dbReference>
<dbReference type="GO" id="GO:0009279">
    <property type="term" value="C:cell outer membrane"/>
    <property type="evidence" value="ECO:0007669"/>
    <property type="project" value="UniProtKB-SubCell"/>
</dbReference>
<proteinExistence type="inferred from homology"/>
<evidence type="ECO:0000256" key="8">
    <source>
        <dbReference type="ARBA" id="ARBA00023170"/>
    </source>
</evidence>
<dbReference type="InterPro" id="IPR036942">
    <property type="entry name" value="Beta-barrel_TonB_sf"/>
</dbReference>
<dbReference type="PANTHER" id="PTHR30069">
    <property type="entry name" value="TONB-DEPENDENT OUTER MEMBRANE RECEPTOR"/>
    <property type="match status" value="1"/>
</dbReference>
<evidence type="ECO:0000256" key="4">
    <source>
        <dbReference type="ARBA" id="ARBA00022692"/>
    </source>
</evidence>
<evidence type="ECO:0000313" key="15">
    <source>
        <dbReference type="EMBL" id="TMQ66202.1"/>
    </source>
</evidence>
<evidence type="ECO:0000256" key="11">
    <source>
        <dbReference type="RuleBase" id="RU003357"/>
    </source>
</evidence>
<keyword evidence="2 10" id="KW-0813">Transport</keyword>
<evidence type="ECO:0000256" key="5">
    <source>
        <dbReference type="ARBA" id="ARBA00022729"/>
    </source>
</evidence>
<evidence type="ECO:0000259" key="13">
    <source>
        <dbReference type="Pfam" id="PF00593"/>
    </source>
</evidence>
<keyword evidence="5" id="KW-0732">Signal</keyword>
<evidence type="ECO:0000256" key="6">
    <source>
        <dbReference type="ARBA" id="ARBA00023077"/>
    </source>
</evidence>
<feature type="region of interest" description="Disordered" evidence="12">
    <location>
        <begin position="31"/>
        <end position="52"/>
    </location>
</feature>
<evidence type="ECO:0000256" key="1">
    <source>
        <dbReference type="ARBA" id="ARBA00004571"/>
    </source>
</evidence>
<name>A0A538TRF0_UNCEI</name>
<evidence type="ECO:0000256" key="10">
    <source>
        <dbReference type="PROSITE-ProRule" id="PRU01360"/>
    </source>
</evidence>
<keyword evidence="9 10" id="KW-0998">Cell outer membrane</keyword>
<protein>
    <submittedName>
        <fullName evidence="15">TonB-dependent receptor</fullName>
    </submittedName>
</protein>
<evidence type="ECO:0000313" key="16">
    <source>
        <dbReference type="Proteomes" id="UP000317366"/>
    </source>
</evidence>
<accession>A0A538TRF0</accession>
<gene>
    <name evidence="15" type="ORF">E6K77_01510</name>
</gene>
<evidence type="ECO:0000256" key="3">
    <source>
        <dbReference type="ARBA" id="ARBA00022452"/>
    </source>
</evidence>
<evidence type="ECO:0000256" key="7">
    <source>
        <dbReference type="ARBA" id="ARBA00023136"/>
    </source>
</evidence>
<dbReference type="Pfam" id="PF07715">
    <property type="entry name" value="Plug"/>
    <property type="match status" value="1"/>
</dbReference>
<dbReference type="SUPFAM" id="SSF56935">
    <property type="entry name" value="Porins"/>
    <property type="match status" value="1"/>
</dbReference>
<dbReference type="InterPro" id="IPR012910">
    <property type="entry name" value="Plug_dom"/>
</dbReference>
<sequence>MGPLASIFRPVFAVLLFISLTFSITGVALPDDEEGSPAPSAPPAEPAPERPRYRLEPIVVTPDRFPIRLDRVPSDVTVITQERLEARRPPSLSDALRLVPGIDVQRAGTLGKLTDVRLRGADPRHTLVLYDGIPLNGPWLGSFDFADLTGAGENQVEVFGGPASSLYGSGAVGGVIQILNAPSSEAPKRRLFAEYGEGRTFRQGVAWRTPLGASRAGVSLTRLTSEGRGPRDGYSGVNGQLHLEAPIGGERLRVSALATQGDKELPYDFLFDASDTTLSPFGSLKQVRDPNNSEKDRVLAGSVTYERGFGARAALEAEVSGFTGQIENRNPPNPPSTTDYQRTQLDNSRGIASLRGKFDIASWVEAVLGAEYRAETVDRLDDSNSGGFGGVTDVAEGLQSRSVYAQSHLEWRERLLLDTGIRLEDHSRYGAYGVPRVSLGFHLREAGLKFRGGYGRAFTAPTLTDLFYPGYGSPTLKPERSLTWEGGVDGSWLEDRVTAKATWYTTRFRDLIQSNSFFVADNVGSARIEGEEYSARFHASPRLSIEARAAHLLGKNLVTGARLAKRPEWRAGGSVEAEAAHGLVAVADFWWSASMLDPFVFVDADGHVLRGDTPERASLDLGVNASLARWIPAELRLRVENALDRKYSDVKGFPALERAFRVGLAVNP</sequence>
<keyword evidence="6 11" id="KW-0798">TonB box</keyword>
<keyword evidence="8 15" id="KW-0675">Receptor</keyword>
<keyword evidence="4 10" id="KW-0812">Transmembrane</keyword>
<dbReference type="InterPro" id="IPR039426">
    <property type="entry name" value="TonB-dep_rcpt-like"/>
</dbReference>
<dbReference type="PANTHER" id="PTHR30069:SF29">
    <property type="entry name" value="HEMOGLOBIN AND HEMOGLOBIN-HAPTOGLOBIN-BINDING PROTEIN 1-RELATED"/>
    <property type="match status" value="1"/>
</dbReference>
<dbReference type="Pfam" id="PF00593">
    <property type="entry name" value="TonB_dep_Rec_b-barrel"/>
    <property type="match status" value="1"/>
</dbReference>
<feature type="domain" description="TonB-dependent receptor-like beta-barrel" evidence="13">
    <location>
        <begin position="278"/>
        <end position="623"/>
    </location>
</feature>
<dbReference type="Proteomes" id="UP000317366">
    <property type="component" value="Unassembled WGS sequence"/>
</dbReference>
<evidence type="ECO:0000256" key="12">
    <source>
        <dbReference type="SAM" id="MobiDB-lite"/>
    </source>
</evidence>
<organism evidence="15 16">
    <name type="scientific">Eiseniibacteriota bacterium</name>
    <dbReference type="NCBI Taxonomy" id="2212470"/>
    <lineage>
        <taxon>Bacteria</taxon>
        <taxon>Candidatus Eiseniibacteriota</taxon>
    </lineage>
</organism>
<dbReference type="GO" id="GO:0044718">
    <property type="term" value="P:siderophore transmembrane transport"/>
    <property type="evidence" value="ECO:0007669"/>
    <property type="project" value="TreeGrafter"/>
</dbReference>
<keyword evidence="7 10" id="KW-0472">Membrane</keyword>
<feature type="domain" description="TonB-dependent receptor plug" evidence="14">
    <location>
        <begin position="70"/>
        <end position="175"/>
    </location>
</feature>
<dbReference type="AlphaFoldDB" id="A0A538TRF0"/>
<evidence type="ECO:0000259" key="14">
    <source>
        <dbReference type="Pfam" id="PF07715"/>
    </source>
</evidence>
<reference evidence="15 16" key="1">
    <citation type="journal article" date="2019" name="Nat. Microbiol.">
        <title>Mediterranean grassland soil C-N compound turnover is dependent on rainfall and depth, and is mediated by genomically divergent microorganisms.</title>
        <authorList>
            <person name="Diamond S."/>
            <person name="Andeer P.F."/>
            <person name="Li Z."/>
            <person name="Crits-Christoph A."/>
            <person name="Burstein D."/>
            <person name="Anantharaman K."/>
            <person name="Lane K.R."/>
            <person name="Thomas B.C."/>
            <person name="Pan C."/>
            <person name="Northen T.R."/>
            <person name="Banfield J.F."/>
        </authorList>
    </citation>
    <scope>NUCLEOTIDE SEQUENCE [LARGE SCALE GENOMIC DNA]</scope>
    <source>
        <strain evidence="15">WS_7</strain>
    </source>
</reference>
<evidence type="ECO:0000256" key="2">
    <source>
        <dbReference type="ARBA" id="ARBA00022448"/>
    </source>
</evidence>
<comment type="similarity">
    <text evidence="10 11">Belongs to the TonB-dependent receptor family.</text>
</comment>
<dbReference type="InterPro" id="IPR000531">
    <property type="entry name" value="Beta-barrel_TonB"/>
</dbReference>
<dbReference type="PROSITE" id="PS52016">
    <property type="entry name" value="TONB_DEPENDENT_REC_3"/>
    <property type="match status" value="1"/>
</dbReference>
<dbReference type="Gene3D" id="2.40.170.20">
    <property type="entry name" value="TonB-dependent receptor, beta-barrel domain"/>
    <property type="match status" value="1"/>
</dbReference>
<dbReference type="Gene3D" id="2.170.130.10">
    <property type="entry name" value="TonB-dependent receptor, plug domain"/>
    <property type="match status" value="1"/>
</dbReference>
<dbReference type="EMBL" id="VBOX01000010">
    <property type="protein sequence ID" value="TMQ66202.1"/>
    <property type="molecule type" value="Genomic_DNA"/>
</dbReference>
<keyword evidence="3 10" id="KW-1134">Transmembrane beta strand</keyword>